<evidence type="ECO:0000256" key="1">
    <source>
        <dbReference type="SAM" id="MobiDB-lite"/>
    </source>
</evidence>
<feature type="compositionally biased region" description="Polar residues" evidence="1">
    <location>
        <begin position="1"/>
        <end position="30"/>
    </location>
</feature>
<feature type="region of interest" description="Disordered" evidence="1">
    <location>
        <begin position="1"/>
        <end position="54"/>
    </location>
</feature>
<name>A0A1E3QSL5_9ASCO</name>
<dbReference type="Proteomes" id="UP000094336">
    <property type="component" value="Unassembled WGS sequence"/>
</dbReference>
<organism evidence="2 3">
    <name type="scientific">Babjeviella inositovora NRRL Y-12698</name>
    <dbReference type="NCBI Taxonomy" id="984486"/>
    <lineage>
        <taxon>Eukaryota</taxon>
        <taxon>Fungi</taxon>
        <taxon>Dikarya</taxon>
        <taxon>Ascomycota</taxon>
        <taxon>Saccharomycotina</taxon>
        <taxon>Pichiomycetes</taxon>
        <taxon>Serinales incertae sedis</taxon>
        <taxon>Babjeviella</taxon>
    </lineage>
</organism>
<evidence type="ECO:0000313" key="2">
    <source>
        <dbReference type="EMBL" id="ODQ80689.1"/>
    </source>
</evidence>
<dbReference type="AlphaFoldDB" id="A0A1E3QSL5"/>
<sequence>MNASINFSPSIASSTESFSKKITSHNQDNINIDAEECLSANPPSREDESSASSEVCIWELRREEDRAYRGYD</sequence>
<dbReference type="GeneID" id="30146393"/>
<gene>
    <name evidence="2" type="ORF">BABINDRAFT_160924</name>
</gene>
<protein>
    <submittedName>
        <fullName evidence="2">Uncharacterized protein</fullName>
    </submittedName>
</protein>
<evidence type="ECO:0000313" key="3">
    <source>
        <dbReference type="Proteomes" id="UP000094336"/>
    </source>
</evidence>
<accession>A0A1E3QSL5</accession>
<dbReference type="EMBL" id="KV454429">
    <property type="protein sequence ID" value="ODQ80689.1"/>
    <property type="molecule type" value="Genomic_DNA"/>
</dbReference>
<dbReference type="RefSeq" id="XP_018986017.1">
    <property type="nucleotide sequence ID" value="XM_019128540.1"/>
</dbReference>
<keyword evidence="3" id="KW-1185">Reference proteome</keyword>
<proteinExistence type="predicted"/>
<reference evidence="3" key="1">
    <citation type="submission" date="2016-05" db="EMBL/GenBank/DDBJ databases">
        <title>Comparative genomics of biotechnologically important yeasts.</title>
        <authorList>
            <consortium name="DOE Joint Genome Institute"/>
            <person name="Riley R."/>
            <person name="Haridas S."/>
            <person name="Wolfe K.H."/>
            <person name="Lopes M.R."/>
            <person name="Hittinger C.T."/>
            <person name="Goker M."/>
            <person name="Salamov A."/>
            <person name="Wisecaver J."/>
            <person name="Long T.M."/>
            <person name="Aerts A.L."/>
            <person name="Barry K."/>
            <person name="Choi C."/>
            <person name="Clum A."/>
            <person name="Coughlan A.Y."/>
            <person name="Deshpande S."/>
            <person name="Douglass A.P."/>
            <person name="Hanson S.J."/>
            <person name="Klenk H.-P."/>
            <person name="Labutti K."/>
            <person name="Lapidus A."/>
            <person name="Lindquist E."/>
            <person name="Lipzen A."/>
            <person name="Meier-Kolthoff J.P."/>
            <person name="Ohm R.A."/>
            <person name="Otillar R.P."/>
            <person name="Pangilinan J."/>
            <person name="Peng Y."/>
            <person name="Rokas A."/>
            <person name="Rosa C.A."/>
            <person name="Scheuner C."/>
            <person name="Sibirny A.A."/>
            <person name="Slot J.C."/>
            <person name="Stielow J.B."/>
            <person name="Sun H."/>
            <person name="Kurtzman C.P."/>
            <person name="Blackwell M."/>
            <person name="Grigoriev I.V."/>
            <person name="Jeffries T.W."/>
        </authorList>
    </citation>
    <scope>NUCLEOTIDE SEQUENCE [LARGE SCALE GENOMIC DNA]</scope>
    <source>
        <strain evidence="3">NRRL Y-12698</strain>
    </source>
</reference>